<evidence type="ECO:0000313" key="4">
    <source>
        <dbReference type="Proteomes" id="UP001054945"/>
    </source>
</evidence>
<dbReference type="GO" id="GO:0050808">
    <property type="term" value="P:synapse organization"/>
    <property type="evidence" value="ECO:0007669"/>
    <property type="project" value="TreeGrafter"/>
</dbReference>
<dbReference type="InterPro" id="IPR007110">
    <property type="entry name" value="Ig-like_dom"/>
</dbReference>
<dbReference type="Proteomes" id="UP001054945">
    <property type="component" value="Unassembled WGS sequence"/>
</dbReference>
<comment type="caution">
    <text evidence="3">The sequence shown here is derived from an EMBL/GenBank/DDBJ whole genome shotgun (WGS) entry which is preliminary data.</text>
</comment>
<dbReference type="EMBL" id="BPLR01017190">
    <property type="protein sequence ID" value="GIY89340.1"/>
    <property type="molecule type" value="Genomic_DNA"/>
</dbReference>
<organism evidence="3 4">
    <name type="scientific">Caerostris extrusa</name>
    <name type="common">Bark spider</name>
    <name type="synonym">Caerostris bankana</name>
    <dbReference type="NCBI Taxonomy" id="172846"/>
    <lineage>
        <taxon>Eukaryota</taxon>
        <taxon>Metazoa</taxon>
        <taxon>Ecdysozoa</taxon>
        <taxon>Arthropoda</taxon>
        <taxon>Chelicerata</taxon>
        <taxon>Arachnida</taxon>
        <taxon>Araneae</taxon>
        <taxon>Araneomorphae</taxon>
        <taxon>Entelegynae</taxon>
        <taxon>Araneoidea</taxon>
        <taxon>Araneidae</taxon>
        <taxon>Caerostris</taxon>
    </lineage>
</organism>
<dbReference type="InterPro" id="IPR037448">
    <property type="entry name" value="Zig-8"/>
</dbReference>
<protein>
    <submittedName>
        <fullName evidence="3">Ig-like domain-containing protein</fullName>
    </submittedName>
</protein>
<reference evidence="3 4" key="1">
    <citation type="submission" date="2021-06" db="EMBL/GenBank/DDBJ databases">
        <title>Caerostris extrusa draft genome.</title>
        <authorList>
            <person name="Kono N."/>
            <person name="Arakawa K."/>
        </authorList>
    </citation>
    <scope>NUCLEOTIDE SEQUENCE [LARGE SCALE GENOMIC DNA]</scope>
</reference>
<proteinExistence type="predicted"/>
<gene>
    <name evidence="3" type="primary">AVEN_186152_1</name>
    <name evidence="3" type="ORF">CEXT_235361</name>
</gene>
<dbReference type="PANTHER" id="PTHR23279:SF36">
    <property type="entry name" value="DEFECTIVE PROBOSCIS EXTENSION RESPONSE 9, ISOFORM A"/>
    <property type="match status" value="1"/>
</dbReference>
<dbReference type="InterPro" id="IPR036179">
    <property type="entry name" value="Ig-like_dom_sf"/>
</dbReference>
<dbReference type="SUPFAM" id="SSF48726">
    <property type="entry name" value="Immunoglobulin"/>
    <property type="match status" value="1"/>
</dbReference>
<dbReference type="Gene3D" id="2.60.40.10">
    <property type="entry name" value="Immunoglobulins"/>
    <property type="match status" value="1"/>
</dbReference>
<accession>A0AAV4X5S5</accession>
<evidence type="ECO:0000259" key="2">
    <source>
        <dbReference type="PROSITE" id="PS50835"/>
    </source>
</evidence>
<dbReference type="InterPro" id="IPR013783">
    <property type="entry name" value="Ig-like_fold"/>
</dbReference>
<name>A0AAV4X5S5_CAEEX</name>
<sequence length="115" mass="12173">MAFQEFCGGLATPKARALIEGAPDIYVKSGSSINLTCVITQSPVPPAFVFWYHDERMINYDSTRGLIAVQKAGRTPPSPSSSSRTCAPPTPATTPAAPPTRRPPASPCTCSTVSY</sequence>
<keyword evidence="4" id="KW-1185">Reference proteome</keyword>
<feature type="region of interest" description="Disordered" evidence="1">
    <location>
        <begin position="70"/>
        <end position="115"/>
    </location>
</feature>
<evidence type="ECO:0000256" key="1">
    <source>
        <dbReference type="SAM" id="MobiDB-lite"/>
    </source>
</evidence>
<dbReference type="AlphaFoldDB" id="A0AAV4X5S5"/>
<evidence type="ECO:0000313" key="3">
    <source>
        <dbReference type="EMBL" id="GIY89340.1"/>
    </source>
</evidence>
<feature type="compositionally biased region" description="Pro residues" evidence="1">
    <location>
        <begin position="88"/>
        <end position="106"/>
    </location>
</feature>
<feature type="domain" description="Ig-like" evidence="2">
    <location>
        <begin position="13"/>
        <end position="86"/>
    </location>
</feature>
<dbReference type="PANTHER" id="PTHR23279">
    <property type="entry name" value="DEFECTIVE PROBOSCIS EXTENSION RESPONSE DPR -RELATED"/>
    <property type="match status" value="1"/>
</dbReference>
<dbReference type="PROSITE" id="PS50835">
    <property type="entry name" value="IG_LIKE"/>
    <property type="match status" value="1"/>
</dbReference>
<dbReference type="GO" id="GO:0032589">
    <property type="term" value="C:neuron projection membrane"/>
    <property type="evidence" value="ECO:0007669"/>
    <property type="project" value="TreeGrafter"/>
</dbReference>